<accession>U4K3J7</accession>
<proteinExistence type="predicted"/>
<keyword evidence="2" id="KW-0732">Signal</keyword>
<dbReference type="EMBL" id="FO203526">
    <property type="protein sequence ID" value="CCO59831.1"/>
    <property type="molecule type" value="Genomic_DNA"/>
</dbReference>
<feature type="signal peptide" evidence="2">
    <location>
        <begin position="1"/>
        <end position="21"/>
    </location>
</feature>
<dbReference type="AlphaFoldDB" id="U4K3J7"/>
<evidence type="ECO:0000313" key="3">
    <source>
        <dbReference type="EMBL" id="CCO59831.1"/>
    </source>
</evidence>
<dbReference type="OrthoDB" id="9758386at2"/>
<name>U4K3J7_9VIBR</name>
<dbReference type="STRING" id="28173.VIBNI_A3881"/>
<dbReference type="Proteomes" id="UP000016895">
    <property type="component" value="Chromosome 1"/>
</dbReference>
<feature type="chain" id="PRO_5004650349" description="PKD domain-containing protein" evidence="2">
    <location>
        <begin position="22"/>
        <end position="500"/>
    </location>
</feature>
<dbReference type="InterPro" id="IPR013783">
    <property type="entry name" value="Ig-like_fold"/>
</dbReference>
<feature type="compositionally biased region" description="Low complexity" evidence="1">
    <location>
        <begin position="25"/>
        <end position="50"/>
    </location>
</feature>
<evidence type="ECO:0000256" key="2">
    <source>
        <dbReference type="SAM" id="SignalP"/>
    </source>
</evidence>
<dbReference type="RefSeq" id="WP_022552173.1">
    <property type="nucleotide sequence ID" value="NC_022528.1"/>
</dbReference>
<feature type="region of interest" description="Disordered" evidence="1">
    <location>
        <begin position="23"/>
        <end position="50"/>
    </location>
</feature>
<reference evidence="3 4" key="1">
    <citation type="journal article" date="2013" name="ISME J.">
        <title>Comparative genomics of pathogenic lineages of Vibrio nigripulchritudo identifies virulence-associated traits.</title>
        <authorList>
            <person name="Goudenege D."/>
            <person name="Labreuche Y."/>
            <person name="Krin E."/>
            <person name="Ansquer D."/>
            <person name="Mangenot S."/>
            <person name="Calteau A."/>
            <person name="Medigue C."/>
            <person name="Mazel D."/>
            <person name="Polz M.F."/>
            <person name="Le Roux F."/>
        </authorList>
    </citation>
    <scope>NUCLEOTIDE SEQUENCE [LARGE SCALE GENOMIC DNA]</scope>
    <source>
        <strain evidence="4">SnF1</strain>
    </source>
</reference>
<dbReference type="Gene3D" id="2.60.40.10">
    <property type="entry name" value="Immunoglobulins"/>
    <property type="match status" value="3"/>
</dbReference>
<keyword evidence="4" id="KW-1185">Reference proteome</keyword>
<gene>
    <name evidence="3" type="ORF">VIBNI_A3881</name>
</gene>
<organism evidence="3 4">
    <name type="scientific">Vibrio nigripulchritudo</name>
    <dbReference type="NCBI Taxonomy" id="28173"/>
    <lineage>
        <taxon>Bacteria</taxon>
        <taxon>Pseudomonadati</taxon>
        <taxon>Pseudomonadota</taxon>
        <taxon>Gammaproteobacteria</taxon>
        <taxon>Vibrionales</taxon>
        <taxon>Vibrionaceae</taxon>
        <taxon>Vibrio</taxon>
    </lineage>
</organism>
<dbReference type="PATRIC" id="fig|1260221.3.peg.3686"/>
<dbReference type="PROSITE" id="PS51257">
    <property type="entry name" value="PROKAR_LIPOPROTEIN"/>
    <property type="match status" value="1"/>
</dbReference>
<dbReference type="KEGG" id="vni:VIBNI_A3881"/>
<protein>
    <recommendedName>
        <fullName evidence="5">PKD domain-containing protein</fullName>
    </recommendedName>
</protein>
<sequence>MNNKYTWTLLALSLPTLVACGGGSSSNDSNDSNDNTVKPPVVAPAPAKKPQINAKMNDTVRLNGLDIFAQAAQKKALNSAVADTANTQPFTWVISKKPAGSNSAIKNANALVTSFQPDLAGEYTIQLTATNPAATIEKHYKVTGAAENAAPNVFPTESVMTGIDTNITLSANAVDPDNNDLTYQWSVANKPSNATVTLTNETTESATFSANAAGEYELSIAVSDSKETVKRAVTVKIDESVVPYTSETSVYLERTNSFTQENVKPINKLNFATLELNKKVKLDASSNTDKDSTNFQYQWAVVSKPTASSSTITLDSAQVAEFTPDVIGDYVFSVTVNEGNKQRAIEYVGITAVETVTSATALITAVNSTGATYAYESSSYIPQGDPRFKYVEDPMFGNIKVIAVSKNGASANYIKVDTITITPTAADIFVYDFTSLFFPPPITGIKIEGVNKNQLISVGESIDLDIYMDASVPLNNIKDIAIDFSGNATSLFSVYYAFTE</sequence>
<dbReference type="Pfam" id="PF22352">
    <property type="entry name" value="K319L-like_PKD"/>
    <property type="match status" value="2"/>
</dbReference>
<evidence type="ECO:0008006" key="5">
    <source>
        <dbReference type="Google" id="ProtNLM"/>
    </source>
</evidence>
<evidence type="ECO:0000256" key="1">
    <source>
        <dbReference type="SAM" id="MobiDB-lite"/>
    </source>
</evidence>
<evidence type="ECO:0000313" key="4">
    <source>
        <dbReference type="Proteomes" id="UP000016895"/>
    </source>
</evidence>